<keyword evidence="6 9" id="KW-1133">Transmembrane helix</keyword>
<organism evidence="11 12">
    <name type="scientific">Brevibacillus reuszeri</name>
    <dbReference type="NCBI Taxonomy" id="54915"/>
    <lineage>
        <taxon>Bacteria</taxon>
        <taxon>Bacillati</taxon>
        <taxon>Bacillota</taxon>
        <taxon>Bacilli</taxon>
        <taxon>Bacillales</taxon>
        <taxon>Paenibacillaceae</taxon>
        <taxon>Brevibacillus</taxon>
    </lineage>
</organism>
<keyword evidence="5 9" id="KW-0812">Transmembrane</keyword>
<reference evidence="12" key="1">
    <citation type="submission" date="2015-07" db="EMBL/GenBank/DDBJ databases">
        <title>Genome sequencing project for genomic taxonomy and phylogenomics of Bacillus-like bacteria.</title>
        <authorList>
            <person name="Liu B."/>
            <person name="Wang J."/>
            <person name="Zhu Y."/>
            <person name="Liu G."/>
            <person name="Chen Q."/>
            <person name="Chen Z."/>
            <person name="Lan J."/>
            <person name="Che J."/>
            <person name="Ge C."/>
            <person name="Shi H."/>
            <person name="Pan Z."/>
            <person name="Liu X."/>
        </authorList>
    </citation>
    <scope>NUCLEOTIDE SEQUENCE [LARGE SCALE GENOMIC DNA]</scope>
    <source>
        <strain evidence="12">DSM 9887</strain>
    </source>
</reference>
<keyword evidence="3 8" id="KW-0813">Transport</keyword>
<keyword evidence="7 8" id="KW-0472">Membrane</keyword>
<evidence type="ECO:0000256" key="9">
    <source>
        <dbReference type="SAM" id="Phobius"/>
    </source>
</evidence>
<reference evidence="11" key="2">
    <citation type="submission" date="2015-07" db="EMBL/GenBank/DDBJ databases">
        <title>MeaNS - Measles Nucleotide Surveillance Program.</title>
        <authorList>
            <person name="Tran T."/>
            <person name="Druce J."/>
        </authorList>
    </citation>
    <scope>NUCLEOTIDE SEQUENCE</scope>
    <source>
        <strain evidence="11">DSM 9887</strain>
    </source>
</reference>
<protein>
    <recommendedName>
        <fullName evidence="8">Riboflavin transporter</fullName>
    </recommendedName>
</protein>
<dbReference type="EMBL" id="LGIQ01000002">
    <property type="protein sequence ID" value="KNB74680.1"/>
    <property type="molecule type" value="Genomic_DNA"/>
</dbReference>
<evidence type="ECO:0000256" key="8">
    <source>
        <dbReference type="PIRNR" id="PIRNR037778"/>
    </source>
</evidence>
<keyword evidence="4 8" id="KW-1003">Cell membrane</keyword>
<dbReference type="GO" id="GO:0005886">
    <property type="term" value="C:plasma membrane"/>
    <property type="evidence" value="ECO:0007669"/>
    <property type="project" value="UniProtKB-SubCell"/>
</dbReference>
<feature type="transmembrane region" description="Helical" evidence="9">
    <location>
        <begin position="20"/>
        <end position="39"/>
    </location>
</feature>
<dbReference type="OrthoDB" id="9809216at2"/>
<comment type="subcellular location">
    <subcellularLocation>
        <location evidence="1">Cell membrane</location>
        <topology evidence="1">Multi-pass membrane protein</topology>
    </subcellularLocation>
</comment>
<evidence type="ECO:0000256" key="1">
    <source>
        <dbReference type="ARBA" id="ARBA00004651"/>
    </source>
</evidence>
<evidence type="ECO:0000313" key="10">
    <source>
        <dbReference type="EMBL" id="GED67672.1"/>
    </source>
</evidence>
<feature type="transmembrane region" description="Helical" evidence="9">
    <location>
        <begin position="51"/>
        <end position="72"/>
    </location>
</feature>
<evidence type="ECO:0000256" key="3">
    <source>
        <dbReference type="ARBA" id="ARBA00022448"/>
    </source>
</evidence>
<evidence type="ECO:0000256" key="4">
    <source>
        <dbReference type="ARBA" id="ARBA00022475"/>
    </source>
</evidence>
<dbReference type="PATRIC" id="fig|54915.3.peg.5788"/>
<evidence type="ECO:0000313" key="13">
    <source>
        <dbReference type="Proteomes" id="UP000319578"/>
    </source>
</evidence>
<dbReference type="PANTHER" id="PTHR38438">
    <property type="entry name" value="RIBOFLAVIN TRANSPORTER RIBU"/>
    <property type="match status" value="1"/>
</dbReference>
<dbReference type="Pfam" id="PF12822">
    <property type="entry name" value="ECF_trnsprt"/>
    <property type="match status" value="1"/>
</dbReference>
<dbReference type="InterPro" id="IPR025720">
    <property type="entry name" value="RibU"/>
</dbReference>
<evidence type="ECO:0000313" key="11">
    <source>
        <dbReference type="EMBL" id="KNB74680.1"/>
    </source>
</evidence>
<keyword evidence="13" id="KW-1185">Reference proteome</keyword>
<comment type="function">
    <text evidence="8">Probably a riboflavin-binding protein that interacts with the energy-coupling factor (ECF) ABC-transporter complex.</text>
</comment>
<sequence length="203" mass="22102">MKETALHTSRARSTQKLVTIPMLAAVAFILQYLEVPIPLMPSFLKLDFSTLPALIGGLMFGPVAGVIIEVLKNTLHMLFKNTDGLLIGELANVIAGVSFILPAIYLQRLGQGKKGFLTGLALGTLLMTIVMAIANAYALLPAYAVLYQMPIEQLLQMFNATSIWSLVLVGIVPFNLFKGVVISLVAYPVFAKLAPRLQMRTEK</sequence>
<gene>
    <name evidence="11" type="ORF">ADS79_03065</name>
    <name evidence="10" type="ORF">BRE01_13740</name>
</gene>
<dbReference type="Proteomes" id="UP000036834">
    <property type="component" value="Unassembled WGS sequence"/>
</dbReference>
<feature type="transmembrane region" description="Helical" evidence="9">
    <location>
        <begin position="84"/>
        <end position="105"/>
    </location>
</feature>
<dbReference type="PANTHER" id="PTHR38438:SF1">
    <property type="entry name" value="RIBOFLAVIN TRANSPORTER RIBU"/>
    <property type="match status" value="1"/>
</dbReference>
<proteinExistence type="inferred from homology"/>
<dbReference type="InterPro" id="IPR024529">
    <property type="entry name" value="ECF_trnsprt_substrate-spec"/>
</dbReference>
<evidence type="ECO:0000256" key="2">
    <source>
        <dbReference type="ARBA" id="ARBA00005540"/>
    </source>
</evidence>
<comment type="similarity">
    <text evidence="2 8">Belongs to the prokaryotic riboflavin transporter (P-RFT) (TC 2.A.87) family.</text>
</comment>
<dbReference type="Gene3D" id="1.10.1760.20">
    <property type="match status" value="1"/>
</dbReference>
<evidence type="ECO:0000256" key="7">
    <source>
        <dbReference type="ARBA" id="ARBA00023136"/>
    </source>
</evidence>
<reference evidence="10 13" key="3">
    <citation type="submission" date="2019-06" db="EMBL/GenBank/DDBJ databases">
        <title>Whole genome shotgun sequence of Brevibacillus reuszeri NBRC 15719.</title>
        <authorList>
            <person name="Hosoyama A."/>
            <person name="Uohara A."/>
            <person name="Ohji S."/>
            <person name="Ichikawa N."/>
        </authorList>
    </citation>
    <scope>NUCLEOTIDE SEQUENCE [LARGE SCALE GENOMIC DNA]</scope>
    <source>
        <strain evidence="10 13">NBRC 15719</strain>
    </source>
</reference>
<accession>A0A0K9Z2I9</accession>
<evidence type="ECO:0000256" key="6">
    <source>
        <dbReference type="ARBA" id="ARBA00022989"/>
    </source>
</evidence>
<dbReference type="EMBL" id="BJON01000006">
    <property type="protein sequence ID" value="GED67672.1"/>
    <property type="molecule type" value="Genomic_DNA"/>
</dbReference>
<name>A0A0K9Z2I9_9BACL</name>
<dbReference type="Proteomes" id="UP000319578">
    <property type="component" value="Unassembled WGS sequence"/>
</dbReference>
<dbReference type="STRING" id="54915.ADS79_03065"/>
<evidence type="ECO:0000256" key="5">
    <source>
        <dbReference type="ARBA" id="ARBA00022692"/>
    </source>
</evidence>
<comment type="caution">
    <text evidence="11">The sequence shown here is derived from an EMBL/GenBank/DDBJ whole genome shotgun (WGS) entry which is preliminary data.</text>
</comment>
<feature type="transmembrane region" description="Helical" evidence="9">
    <location>
        <begin position="117"/>
        <end position="143"/>
    </location>
</feature>
<dbReference type="GO" id="GO:0032217">
    <property type="term" value="F:riboflavin transmembrane transporter activity"/>
    <property type="evidence" value="ECO:0007669"/>
    <property type="project" value="UniProtKB-UniRule"/>
</dbReference>
<feature type="transmembrane region" description="Helical" evidence="9">
    <location>
        <begin position="163"/>
        <end position="190"/>
    </location>
</feature>
<dbReference type="RefSeq" id="WP_049736931.1">
    <property type="nucleotide sequence ID" value="NZ_BJON01000006.1"/>
</dbReference>
<dbReference type="AlphaFoldDB" id="A0A0K9Z2I9"/>
<evidence type="ECO:0000313" key="12">
    <source>
        <dbReference type="Proteomes" id="UP000036834"/>
    </source>
</evidence>
<dbReference type="PIRSF" id="PIRSF037778">
    <property type="entry name" value="UCP037778_transp_RibU"/>
    <property type="match status" value="1"/>
</dbReference>